<dbReference type="InterPro" id="IPR001708">
    <property type="entry name" value="YidC/ALB3/OXA1/COX18"/>
</dbReference>
<proteinExistence type="inferred from homology"/>
<evidence type="ECO:0000259" key="8">
    <source>
        <dbReference type="Pfam" id="PF02096"/>
    </source>
</evidence>
<dbReference type="OrthoDB" id="2148490at2759"/>
<feature type="domain" description="Membrane insertase YidC/Oxa/ALB C-terminal" evidence="8">
    <location>
        <begin position="127"/>
        <end position="341"/>
    </location>
</feature>
<dbReference type="GO" id="GO:0009535">
    <property type="term" value="C:chloroplast thylakoid membrane"/>
    <property type="evidence" value="ECO:0000318"/>
    <property type="project" value="GO_Central"/>
</dbReference>
<keyword evidence="5" id="KW-0472">Membrane</keyword>
<evidence type="ECO:0000256" key="3">
    <source>
        <dbReference type="ARBA" id="ARBA00022692"/>
    </source>
</evidence>
<evidence type="ECO:0000256" key="5">
    <source>
        <dbReference type="ARBA" id="ARBA00023136"/>
    </source>
</evidence>
<dbReference type="CDD" id="cd20070">
    <property type="entry name" value="5TM_YidC_Alb3"/>
    <property type="match status" value="1"/>
</dbReference>
<dbReference type="PANTHER" id="PTHR12428">
    <property type="entry name" value="OXA1"/>
    <property type="match status" value="1"/>
</dbReference>
<dbReference type="InterPro" id="IPR047196">
    <property type="entry name" value="YidC_ALB_C"/>
</dbReference>
<comment type="similarity">
    <text evidence="6">Belongs to the OXA1/ALB3/YidC family.</text>
</comment>
<dbReference type="InterPro" id="IPR028055">
    <property type="entry name" value="YidC/Oxa/ALB_C"/>
</dbReference>
<evidence type="ECO:0000313" key="10">
    <source>
        <dbReference type="Proteomes" id="UP000235145"/>
    </source>
</evidence>
<comment type="similarity">
    <text evidence="2">Belongs to the OXA1/ALB3/YidC (TC 2.A.9.2) family.</text>
</comment>
<evidence type="ECO:0000256" key="7">
    <source>
        <dbReference type="SAM" id="MobiDB-lite"/>
    </source>
</evidence>
<comment type="subcellular location">
    <subcellularLocation>
        <location evidence="1 6">Membrane</location>
        <topology evidence="1 6">Multi-pass membrane protein</topology>
    </subcellularLocation>
</comment>
<reference evidence="9 10" key="1">
    <citation type="journal article" date="2017" name="Nat. Commun.">
        <title>Genome assembly with in vitro proximity ligation data and whole-genome triplication in lettuce.</title>
        <authorList>
            <person name="Reyes-Chin-Wo S."/>
            <person name="Wang Z."/>
            <person name="Yang X."/>
            <person name="Kozik A."/>
            <person name="Arikit S."/>
            <person name="Song C."/>
            <person name="Xia L."/>
            <person name="Froenicke L."/>
            <person name="Lavelle D.O."/>
            <person name="Truco M.J."/>
            <person name="Xia R."/>
            <person name="Zhu S."/>
            <person name="Xu C."/>
            <person name="Xu H."/>
            <person name="Xu X."/>
            <person name="Cox K."/>
            <person name="Korf I."/>
            <person name="Meyers B.C."/>
            <person name="Michelmore R.W."/>
        </authorList>
    </citation>
    <scope>NUCLEOTIDE SEQUENCE [LARGE SCALE GENOMIC DNA]</scope>
    <source>
        <strain evidence="10">cv. Salinas</strain>
        <tissue evidence="9">Seedlings</tissue>
    </source>
</reference>
<keyword evidence="3 6" id="KW-0812">Transmembrane</keyword>
<dbReference type="GO" id="GO:0051205">
    <property type="term" value="P:protein insertion into membrane"/>
    <property type="evidence" value="ECO:0000318"/>
    <property type="project" value="GO_Central"/>
</dbReference>
<dbReference type="NCBIfam" id="TIGR03592">
    <property type="entry name" value="yidC_oxa1_cterm"/>
    <property type="match status" value="1"/>
</dbReference>
<protein>
    <recommendedName>
        <fullName evidence="8">Membrane insertase YidC/Oxa/ALB C-terminal domain-containing protein</fullName>
    </recommendedName>
</protein>
<evidence type="ECO:0000313" key="9">
    <source>
        <dbReference type="EMBL" id="KAJ0207954.1"/>
    </source>
</evidence>
<evidence type="ECO:0000256" key="4">
    <source>
        <dbReference type="ARBA" id="ARBA00022989"/>
    </source>
</evidence>
<dbReference type="Proteomes" id="UP000235145">
    <property type="component" value="Unassembled WGS sequence"/>
</dbReference>
<dbReference type="GO" id="GO:0032977">
    <property type="term" value="F:membrane insertase activity"/>
    <property type="evidence" value="ECO:0000318"/>
    <property type="project" value="GO_Central"/>
</dbReference>
<keyword evidence="4" id="KW-1133">Transmembrane helix</keyword>
<dbReference type="Gramene" id="rna-gnl|WGS:NBSK|LSAT_5X168921_mrna">
    <property type="protein sequence ID" value="cds-PLY62408.1"/>
    <property type="gene ID" value="gene-LSAT_5X168921"/>
</dbReference>
<dbReference type="GO" id="GO:0072598">
    <property type="term" value="P:protein localization to chloroplast"/>
    <property type="evidence" value="ECO:0000318"/>
    <property type="project" value="GO_Central"/>
</dbReference>
<accession>A0A9R1XD20</accession>
<sequence length="453" mass="48987">MAKSLISSPSSFVGTPFPSLYRHGRLSPRTKLISTRVKFSFNGLPPISSFDAVSIDFAAIATRAESLMYTLADAAVAVDPAASASGESAATTVQKSGGWFGFISDAMEVVLKVLKDGLTAVHVPYSYGFAIILLTVLVKVATLPLTKQQVESTLAMQNLQPKLKAIQQRYAGNQERIQLETSRLYKQAGVNPLAGCLPTLATIPVWIGLYQALSNVANEGLFTEGFFWIPSLGGPTTIAARQSGSGVSWLFPFVDGHPPLGWHDTAAYLVLPVLLVLSQYVSMEIMKPPQTDDPTQKNTLLIFKFLPLMIGYFSLSVPSGLSIYWFTNNVLSTAQQVWLRKLGGAKPVVDENAGGIISAGRAKRSSSQPSESSGARFKQLKEEEKRKSNKALPGPDVQVLASSASDSEEDDTDEDTTKSTEVLEEAYASSTTKPVPDYSGPRRSKRSKRKRSV</sequence>
<evidence type="ECO:0000256" key="2">
    <source>
        <dbReference type="ARBA" id="ARBA00010583"/>
    </source>
</evidence>
<dbReference type="AlphaFoldDB" id="A0A9R1XD20"/>
<comment type="caution">
    <text evidence="9">The sequence shown here is derived from an EMBL/GenBank/DDBJ whole genome shotgun (WGS) entry which is preliminary data.</text>
</comment>
<feature type="region of interest" description="Disordered" evidence="7">
    <location>
        <begin position="359"/>
        <end position="453"/>
    </location>
</feature>
<dbReference type="GO" id="GO:0010027">
    <property type="term" value="P:thylakoid membrane organization"/>
    <property type="evidence" value="ECO:0000318"/>
    <property type="project" value="GO_Central"/>
</dbReference>
<dbReference type="Pfam" id="PF02096">
    <property type="entry name" value="60KD_IMP"/>
    <property type="match status" value="1"/>
</dbReference>
<dbReference type="PANTHER" id="PTHR12428:SF47">
    <property type="entry name" value="INNER MEMBRANE PROTEIN ALBINO3, CHLOROPLASTIC"/>
    <property type="match status" value="1"/>
</dbReference>
<dbReference type="EMBL" id="NBSK02000005">
    <property type="protein sequence ID" value="KAJ0207954.1"/>
    <property type="molecule type" value="Genomic_DNA"/>
</dbReference>
<name>A0A9R1XD20_LACSA</name>
<feature type="compositionally biased region" description="Basic residues" evidence="7">
    <location>
        <begin position="442"/>
        <end position="453"/>
    </location>
</feature>
<organism evidence="9 10">
    <name type="scientific">Lactuca sativa</name>
    <name type="common">Garden lettuce</name>
    <dbReference type="NCBI Taxonomy" id="4236"/>
    <lineage>
        <taxon>Eukaryota</taxon>
        <taxon>Viridiplantae</taxon>
        <taxon>Streptophyta</taxon>
        <taxon>Embryophyta</taxon>
        <taxon>Tracheophyta</taxon>
        <taxon>Spermatophyta</taxon>
        <taxon>Magnoliopsida</taxon>
        <taxon>eudicotyledons</taxon>
        <taxon>Gunneridae</taxon>
        <taxon>Pentapetalae</taxon>
        <taxon>asterids</taxon>
        <taxon>campanulids</taxon>
        <taxon>Asterales</taxon>
        <taxon>Asteraceae</taxon>
        <taxon>Cichorioideae</taxon>
        <taxon>Cichorieae</taxon>
        <taxon>Lactucinae</taxon>
        <taxon>Lactuca</taxon>
    </lineage>
</organism>
<gene>
    <name evidence="9" type="ORF">LSAT_V11C500290270</name>
</gene>
<evidence type="ECO:0000256" key="6">
    <source>
        <dbReference type="RuleBase" id="RU003945"/>
    </source>
</evidence>
<keyword evidence="10" id="KW-1185">Reference proteome</keyword>
<evidence type="ECO:0000256" key="1">
    <source>
        <dbReference type="ARBA" id="ARBA00004141"/>
    </source>
</evidence>